<organism evidence="2 3">
    <name type="scientific">Steinernema carpocapsae</name>
    <name type="common">Entomopathogenic nematode</name>
    <dbReference type="NCBI Taxonomy" id="34508"/>
    <lineage>
        <taxon>Eukaryota</taxon>
        <taxon>Metazoa</taxon>
        <taxon>Ecdysozoa</taxon>
        <taxon>Nematoda</taxon>
        <taxon>Chromadorea</taxon>
        <taxon>Rhabditida</taxon>
        <taxon>Tylenchina</taxon>
        <taxon>Panagrolaimomorpha</taxon>
        <taxon>Strongyloidoidea</taxon>
        <taxon>Steinernematidae</taxon>
        <taxon>Steinernema</taxon>
    </lineage>
</organism>
<dbReference type="Proteomes" id="UP000298663">
    <property type="component" value="Chromosome X"/>
</dbReference>
<reference evidence="2 3" key="2">
    <citation type="journal article" date="2019" name="G3 (Bethesda)">
        <title>Hybrid Assembly of the Genome of the Entomopathogenic Nematode Steinernema carpocapsae Identifies the X-Chromosome.</title>
        <authorList>
            <person name="Serra L."/>
            <person name="Macchietto M."/>
            <person name="Macias-Munoz A."/>
            <person name="McGill C.J."/>
            <person name="Rodriguez I.M."/>
            <person name="Rodriguez B."/>
            <person name="Murad R."/>
            <person name="Mortazavi A."/>
        </authorList>
    </citation>
    <scope>NUCLEOTIDE SEQUENCE [LARGE SCALE GENOMIC DNA]</scope>
    <source>
        <strain evidence="2 3">ALL</strain>
    </source>
</reference>
<dbReference type="EMBL" id="AZBU02000001">
    <property type="protein sequence ID" value="TMS33771.1"/>
    <property type="molecule type" value="Genomic_DNA"/>
</dbReference>
<proteinExistence type="predicted"/>
<dbReference type="AlphaFoldDB" id="A0A4U8ULV7"/>
<sequence length="97" mass="10482">MACTPHSELSTALPHAETATSKRIKGPQAITRAPVVRGFLVSGIALDMQATGDVVQKKIGFGGKGPRPRSALARPEVKRRTGELRFLRLTQKMTFLA</sequence>
<gene>
    <name evidence="2" type="ORF">L596_001468</name>
</gene>
<evidence type="ECO:0000313" key="2">
    <source>
        <dbReference type="EMBL" id="TMS33771.1"/>
    </source>
</evidence>
<evidence type="ECO:0000256" key="1">
    <source>
        <dbReference type="SAM" id="MobiDB-lite"/>
    </source>
</evidence>
<dbReference type="EMBL" id="CM016762">
    <property type="protein sequence ID" value="TMS33771.1"/>
    <property type="molecule type" value="Genomic_DNA"/>
</dbReference>
<name>A0A4U8ULV7_STECR</name>
<reference evidence="2 3" key="1">
    <citation type="journal article" date="2015" name="Genome Biol.">
        <title>Comparative genomics of Steinernema reveals deeply conserved gene regulatory networks.</title>
        <authorList>
            <person name="Dillman A.R."/>
            <person name="Macchietto M."/>
            <person name="Porter C.F."/>
            <person name="Rogers A."/>
            <person name="Williams B."/>
            <person name="Antoshechkin I."/>
            <person name="Lee M.M."/>
            <person name="Goodwin Z."/>
            <person name="Lu X."/>
            <person name="Lewis E.E."/>
            <person name="Goodrich-Blair H."/>
            <person name="Stock S.P."/>
            <person name="Adams B.J."/>
            <person name="Sternberg P.W."/>
            <person name="Mortazavi A."/>
        </authorList>
    </citation>
    <scope>NUCLEOTIDE SEQUENCE [LARGE SCALE GENOMIC DNA]</scope>
    <source>
        <strain evidence="2 3">ALL</strain>
    </source>
</reference>
<accession>A0A4U8ULV7</accession>
<feature type="region of interest" description="Disordered" evidence="1">
    <location>
        <begin position="1"/>
        <end position="26"/>
    </location>
</feature>
<protein>
    <submittedName>
        <fullName evidence="2">Uncharacterized protein</fullName>
    </submittedName>
</protein>
<evidence type="ECO:0000313" key="3">
    <source>
        <dbReference type="Proteomes" id="UP000298663"/>
    </source>
</evidence>
<keyword evidence="3" id="KW-1185">Reference proteome</keyword>
<comment type="caution">
    <text evidence="2">The sequence shown here is derived from an EMBL/GenBank/DDBJ whole genome shotgun (WGS) entry which is preliminary data.</text>
</comment>